<reference evidence="8 9" key="1">
    <citation type="submission" date="2019-09" db="EMBL/GenBank/DDBJ databases">
        <title>Salinarimonas rosea gen. nov., sp. nov., a new member of the a-2 subgroup of the Proteobacteria.</title>
        <authorList>
            <person name="Liu J."/>
        </authorList>
    </citation>
    <scope>NUCLEOTIDE SEQUENCE [LARGE SCALE GENOMIC DNA]</scope>
    <source>
        <strain evidence="8 9">BN140002</strain>
    </source>
</reference>
<name>A0A5B2V974_9HYPH</name>
<keyword evidence="3 6" id="KW-1133">Transmembrane helix</keyword>
<gene>
    <name evidence="8" type="ORF">F0L46_22830</name>
</gene>
<feature type="transmembrane region" description="Helical" evidence="6">
    <location>
        <begin position="220"/>
        <end position="236"/>
    </location>
</feature>
<dbReference type="PANTHER" id="PTHR37422:SF13">
    <property type="entry name" value="LIPOPOLYSACCHARIDE BIOSYNTHESIS PROTEIN PA4999-RELATED"/>
    <property type="match status" value="1"/>
</dbReference>
<dbReference type="GO" id="GO:0016020">
    <property type="term" value="C:membrane"/>
    <property type="evidence" value="ECO:0007669"/>
    <property type="project" value="UniProtKB-SubCell"/>
</dbReference>
<evidence type="ECO:0000256" key="3">
    <source>
        <dbReference type="ARBA" id="ARBA00022989"/>
    </source>
</evidence>
<feature type="transmembrane region" description="Helical" evidence="6">
    <location>
        <begin position="245"/>
        <end position="265"/>
    </location>
</feature>
<keyword evidence="8" id="KW-0436">Ligase</keyword>
<comment type="subcellular location">
    <subcellularLocation>
        <location evidence="1">Membrane</location>
        <topology evidence="1">Multi-pass membrane protein</topology>
    </subcellularLocation>
</comment>
<feature type="transmembrane region" description="Helical" evidence="6">
    <location>
        <begin position="367"/>
        <end position="385"/>
    </location>
</feature>
<dbReference type="OrthoDB" id="4391260at2"/>
<feature type="region of interest" description="Disordered" evidence="5">
    <location>
        <begin position="437"/>
        <end position="462"/>
    </location>
</feature>
<keyword evidence="9" id="KW-1185">Reference proteome</keyword>
<dbReference type="AlphaFoldDB" id="A0A5B2V974"/>
<evidence type="ECO:0000256" key="5">
    <source>
        <dbReference type="SAM" id="MobiDB-lite"/>
    </source>
</evidence>
<evidence type="ECO:0000256" key="1">
    <source>
        <dbReference type="ARBA" id="ARBA00004141"/>
    </source>
</evidence>
<dbReference type="GO" id="GO:0016874">
    <property type="term" value="F:ligase activity"/>
    <property type="evidence" value="ECO:0007669"/>
    <property type="project" value="UniProtKB-KW"/>
</dbReference>
<feature type="domain" description="O-antigen ligase-related" evidence="7">
    <location>
        <begin position="205"/>
        <end position="347"/>
    </location>
</feature>
<accession>A0A5B2V974</accession>
<keyword evidence="4 6" id="KW-0472">Membrane</keyword>
<organism evidence="8 9">
    <name type="scientific">Salinarimonas soli</name>
    <dbReference type="NCBI Taxonomy" id="1638099"/>
    <lineage>
        <taxon>Bacteria</taxon>
        <taxon>Pseudomonadati</taxon>
        <taxon>Pseudomonadota</taxon>
        <taxon>Alphaproteobacteria</taxon>
        <taxon>Hyphomicrobiales</taxon>
        <taxon>Salinarimonadaceae</taxon>
        <taxon>Salinarimonas</taxon>
    </lineage>
</organism>
<dbReference type="RefSeq" id="WP_149821922.1">
    <property type="nucleotide sequence ID" value="NZ_VUOA01000043.1"/>
</dbReference>
<evidence type="ECO:0000256" key="6">
    <source>
        <dbReference type="SAM" id="Phobius"/>
    </source>
</evidence>
<evidence type="ECO:0000256" key="2">
    <source>
        <dbReference type="ARBA" id="ARBA00022692"/>
    </source>
</evidence>
<comment type="caution">
    <text evidence="8">The sequence shown here is derived from an EMBL/GenBank/DDBJ whole genome shotgun (WGS) entry which is preliminary data.</text>
</comment>
<evidence type="ECO:0000313" key="8">
    <source>
        <dbReference type="EMBL" id="KAA2234787.1"/>
    </source>
</evidence>
<feature type="transmembrane region" description="Helical" evidence="6">
    <location>
        <begin position="173"/>
        <end position="191"/>
    </location>
</feature>
<feature type="transmembrane region" description="Helical" evidence="6">
    <location>
        <begin position="75"/>
        <end position="94"/>
    </location>
</feature>
<sequence>MTGQMDWRSCVTWATLVLAVTLGSGLMWQVLAAGPNEVNFDLSAISRVGVLIWAGLYGLMCLSILLGARHALAGLAANPLGVALVAMALLSGAWSDMPGYATYTALQLSILSIFGISAGQQLSMRQVWGAIAIAFSIVVVTSVVFIMLLPSYGIVQSTQNQGAWRGAFLEKNIFGALMVYAVATAAVGAVIMRGRRRSCAIIALAACYALMIPIRAVSAFFVAILVLCALTTLLAARQPRPHAQAALGLGLIVVSATLAGGALFASDILEGLGKDTSLTGRDELWVYARDAIAAHPFLGFGFGSFWDNAGPLGGVDLTRGIDWGPRSAHNVWLETGLQLGLLGIGLLAAFLLQIAKRLWVAVSRGNDPVVFWPCLIVFAHMWIGATESNLFIHQSVYHLLLYLVAGMVSRELGAGAPAGRGERAELARRADFAGMWGIGRRAPPRPQDVGPAGRGGHFEDGT</sequence>
<protein>
    <submittedName>
        <fullName evidence="8">O-antigen ligase family protein</fullName>
    </submittedName>
</protein>
<reference evidence="8 9" key="2">
    <citation type="submission" date="2019-09" db="EMBL/GenBank/DDBJ databases">
        <authorList>
            <person name="Jin C."/>
        </authorList>
    </citation>
    <scope>NUCLEOTIDE SEQUENCE [LARGE SCALE GENOMIC DNA]</scope>
    <source>
        <strain evidence="8 9">BN140002</strain>
    </source>
</reference>
<dbReference type="Proteomes" id="UP000323142">
    <property type="component" value="Unassembled WGS sequence"/>
</dbReference>
<dbReference type="InterPro" id="IPR051533">
    <property type="entry name" value="WaaL-like"/>
</dbReference>
<dbReference type="InterPro" id="IPR007016">
    <property type="entry name" value="O-antigen_ligase-rel_domated"/>
</dbReference>
<feature type="transmembrane region" description="Helical" evidence="6">
    <location>
        <begin position="100"/>
        <end position="118"/>
    </location>
</feature>
<evidence type="ECO:0000256" key="4">
    <source>
        <dbReference type="ARBA" id="ARBA00023136"/>
    </source>
</evidence>
<proteinExistence type="predicted"/>
<keyword evidence="2 6" id="KW-0812">Transmembrane</keyword>
<evidence type="ECO:0000259" key="7">
    <source>
        <dbReference type="Pfam" id="PF04932"/>
    </source>
</evidence>
<feature type="transmembrane region" description="Helical" evidence="6">
    <location>
        <begin position="336"/>
        <end position="355"/>
    </location>
</feature>
<dbReference type="PANTHER" id="PTHR37422">
    <property type="entry name" value="TEICHURONIC ACID BIOSYNTHESIS PROTEIN TUAE"/>
    <property type="match status" value="1"/>
</dbReference>
<feature type="transmembrane region" description="Helical" evidence="6">
    <location>
        <begin position="48"/>
        <end position="68"/>
    </location>
</feature>
<evidence type="ECO:0000313" key="9">
    <source>
        <dbReference type="Proteomes" id="UP000323142"/>
    </source>
</evidence>
<dbReference type="Pfam" id="PF04932">
    <property type="entry name" value="Wzy_C"/>
    <property type="match status" value="1"/>
</dbReference>
<dbReference type="EMBL" id="VUOA01000043">
    <property type="protein sequence ID" value="KAA2234787.1"/>
    <property type="molecule type" value="Genomic_DNA"/>
</dbReference>
<feature type="transmembrane region" description="Helical" evidence="6">
    <location>
        <begin position="130"/>
        <end position="153"/>
    </location>
</feature>